<feature type="chain" id="PRO_5012801859" evidence="1">
    <location>
        <begin position="19"/>
        <end position="163"/>
    </location>
</feature>
<proteinExistence type="predicted"/>
<keyword evidence="3" id="KW-1185">Reference proteome</keyword>
<dbReference type="AlphaFoldDB" id="A0A1Y1UPI4"/>
<accession>A0A1Y1UPI4</accession>
<comment type="caution">
    <text evidence="2">The sequence shown here is derived from an EMBL/GenBank/DDBJ whole genome shotgun (WGS) entry which is preliminary data.</text>
</comment>
<dbReference type="InParanoid" id="A0A1Y1UPI4"/>
<dbReference type="GeneID" id="33555881"/>
<name>A0A1Y1UPI4_9TREE</name>
<evidence type="ECO:0000256" key="1">
    <source>
        <dbReference type="SAM" id="SignalP"/>
    </source>
</evidence>
<reference evidence="2 3" key="1">
    <citation type="submission" date="2017-03" db="EMBL/GenBank/DDBJ databases">
        <title>Widespread Adenine N6-methylation of Active Genes in Fungi.</title>
        <authorList>
            <consortium name="DOE Joint Genome Institute"/>
            <person name="Mondo S.J."/>
            <person name="Dannebaum R.O."/>
            <person name="Kuo R.C."/>
            <person name="Louie K.B."/>
            <person name="Bewick A.J."/>
            <person name="Labutti K."/>
            <person name="Haridas S."/>
            <person name="Kuo A."/>
            <person name="Salamov A."/>
            <person name="Ahrendt S.R."/>
            <person name="Lau R."/>
            <person name="Bowen B.P."/>
            <person name="Lipzen A."/>
            <person name="Sullivan W."/>
            <person name="Andreopoulos W.B."/>
            <person name="Clum A."/>
            <person name="Lindquist E."/>
            <person name="Daum C."/>
            <person name="Northen T.R."/>
            <person name="Ramamoorthy G."/>
            <person name="Schmitz R.J."/>
            <person name="Gryganskyi A."/>
            <person name="Culley D."/>
            <person name="Magnuson J."/>
            <person name="James T.Y."/>
            <person name="O'Malley M.A."/>
            <person name="Stajich J.E."/>
            <person name="Spatafora J.W."/>
            <person name="Visel A."/>
            <person name="Grigoriev I.V."/>
        </authorList>
    </citation>
    <scope>NUCLEOTIDE SEQUENCE [LARGE SCALE GENOMIC DNA]</scope>
    <source>
        <strain evidence="2 3">NRRL Y-17943</strain>
    </source>
</reference>
<evidence type="ECO:0000313" key="3">
    <source>
        <dbReference type="Proteomes" id="UP000193218"/>
    </source>
</evidence>
<sequence>MLVISLLILTCLSDAAVAFGRPTRRTDSFSQPTAPDVCYTAYDLVIYPILLSRSARKDVTIRISLSATRPAAKRNSTVSVKWSNPSNMQSAYSRWLVNWKSTEWQLRRTNFWVVRLHPETADARADIGPVFVADCDLDGDAMLWQNPFMSGVSILTEERDRNT</sequence>
<organism evidence="2 3">
    <name type="scientific">Kockovaella imperatae</name>
    <dbReference type="NCBI Taxonomy" id="4999"/>
    <lineage>
        <taxon>Eukaryota</taxon>
        <taxon>Fungi</taxon>
        <taxon>Dikarya</taxon>
        <taxon>Basidiomycota</taxon>
        <taxon>Agaricomycotina</taxon>
        <taxon>Tremellomycetes</taxon>
        <taxon>Tremellales</taxon>
        <taxon>Cuniculitremaceae</taxon>
        <taxon>Kockovaella</taxon>
    </lineage>
</organism>
<gene>
    <name evidence="2" type="ORF">BD324DRAFT_607482</name>
</gene>
<dbReference type="RefSeq" id="XP_021872908.1">
    <property type="nucleotide sequence ID" value="XM_022014073.1"/>
</dbReference>
<keyword evidence="1" id="KW-0732">Signal</keyword>
<protein>
    <submittedName>
        <fullName evidence="2">Uncharacterized protein</fullName>
    </submittedName>
</protein>
<dbReference type="EMBL" id="NBSH01000003">
    <property type="protein sequence ID" value="ORX39045.1"/>
    <property type="molecule type" value="Genomic_DNA"/>
</dbReference>
<evidence type="ECO:0000313" key="2">
    <source>
        <dbReference type="EMBL" id="ORX39045.1"/>
    </source>
</evidence>
<feature type="signal peptide" evidence="1">
    <location>
        <begin position="1"/>
        <end position="18"/>
    </location>
</feature>
<dbReference type="Proteomes" id="UP000193218">
    <property type="component" value="Unassembled WGS sequence"/>
</dbReference>